<accession>A0AA88YMN9</accession>
<dbReference type="AlphaFoldDB" id="A0AA88YMN9"/>
<dbReference type="InterPro" id="IPR050457">
    <property type="entry name" value="ZnFinger_BTB_dom_contain"/>
</dbReference>
<feature type="compositionally biased region" description="Polar residues" evidence="11">
    <location>
        <begin position="163"/>
        <end position="182"/>
    </location>
</feature>
<evidence type="ECO:0000256" key="3">
    <source>
        <dbReference type="ARBA" id="ARBA00022737"/>
    </source>
</evidence>
<keyword evidence="8" id="KW-0804">Transcription</keyword>
<evidence type="ECO:0000256" key="4">
    <source>
        <dbReference type="ARBA" id="ARBA00022771"/>
    </source>
</evidence>
<dbReference type="PROSITE" id="PS00028">
    <property type="entry name" value="ZINC_FINGER_C2H2_1"/>
    <property type="match status" value="3"/>
</dbReference>
<feature type="compositionally biased region" description="Low complexity" evidence="11">
    <location>
        <begin position="269"/>
        <end position="284"/>
    </location>
</feature>
<dbReference type="Pfam" id="PF13912">
    <property type="entry name" value="zf-C2H2_6"/>
    <property type="match status" value="1"/>
</dbReference>
<evidence type="ECO:0000313" key="16">
    <source>
        <dbReference type="Proteomes" id="UP001186944"/>
    </source>
</evidence>
<feature type="compositionally biased region" description="Basic and acidic residues" evidence="11">
    <location>
        <begin position="187"/>
        <end position="197"/>
    </location>
</feature>
<evidence type="ECO:0000256" key="7">
    <source>
        <dbReference type="ARBA" id="ARBA00023125"/>
    </source>
</evidence>
<reference evidence="14" key="1">
    <citation type="submission" date="2019-08" db="EMBL/GenBank/DDBJ databases">
        <title>The improved chromosome-level genome for the pearl oyster Pinctada fucata martensii using PacBio sequencing and Hi-C.</title>
        <authorList>
            <person name="Zheng Z."/>
        </authorList>
    </citation>
    <scope>NUCLEOTIDE SEQUENCE</scope>
    <source>
        <strain evidence="14">ZZ-2019</strain>
        <tissue evidence="14">Adductor muscle</tissue>
    </source>
</reference>
<feature type="domain" description="BTB" evidence="12">
    <location>
        <begin position="33"/>
        <end position="98"/>
    </location>
</feature>
<evidence type="ECO:0000256" key="1">
    <source>
        <dbReference type="ARBA" id="ARBA00004123"/>
    </source>
</evidence>
<dbReference type="Pfam" id="PF00651">
    <property type="entry name" value="BTB"/>
    <property type="match status" value="1"/>
</dbReference>
<evidence type="ECO:0000256" key="2">
    <source>
        <dbReference type="ARBA" id="ARBA00022723"/>
    </source>
</evidence>
<protein>
    <submittedName>
        <fullName evidence="14">Uncharacterized protein</fullName>
    </submittedName>
</protein>
<evidence type="ECO:0000259" key="13">
    <source>
        <dbReference type="PROSITE" id="PS50157"/>
    </source>
</evidence>
<feature type="region of interest" description="Disordered" evidence="11">
    <location>
        <begin position="141"/>
        <end position="220"/>
    </location>
</feature>
<name>A0AA88YMN9_PINIB</name>
<proteinExistence type="predicted"/>
<keyword evidence="7" id="KW-0238">DNA-binding</keyword>
<feature type="domain" description="C2H2-type" evidence="13">
    <location>
        <begin position="408"/>
        <end position="430"/>
    </location>
</feature>
<keyword evidence="2" id="KW-0479">Metal-binding</keyword>
<dbReference type="InterPro" id="IPR013087">
    <property type="entry name" value="Znf_C2H2_type"/>
</dbReference>
<dbReference type="Gene3D" id="3.30.160.60">
    <property type="entry name" value="Classic Zinc Finger"/>
    <property type="match status" value="2"/>
</dbReference>
<dbReference type="PROSITE" id="PS50097">
    <property type="entry name" value="BTB"/>
    <property type="match status" value="1"/>
</dbReference>
<evidence type="ECO:0000256" key="9">
    <source>
        <dbReference type="ARBA" id="ARBA00023242"/>
    </source>
</evidence>
<gene>
    <name evidence="14" type="ORF">FSP39_006124</name>
    <name evidence="15" type="ORF">FSP39_022911</name>
</gene>
<dbReference type="PROSITE" id="PS50157">
    <property type="entry name" value="ZINC_FINGER_C2H2_2"/>
    <property type="match status" value="3"/>
</dbReference>
<comment type="subcellular location">
    <subcellularLocation>
        <location evidence="1">Nucleus</location>
    </subcellularLocation>
</comment>
<dbReference type="SMART" id="SM00355">
    <property type="entry name" value="ZnF_C2H2"/>
    <property type="match status" value="3"/>
</dbReference>
<keyword evidence="3" id="KW-0677">Repeat</keyword>
<organism evidence="14 16">
    <name type="scientific">Pinctada imbricata</name>
    <name type="common">Atlantic pearl-oyster</name>
    <name type="synonym">Pinctada martensii</name>
    <dbReference type="NCBI Taxonomy" id="66713"/>
    <lineage>
        <taxon>Eukaryota</taxon>
        <taxon>Metazoa</taxon>
        <taxon>Spiralia</taxon>
        <taxon>Lophotrochozoa</taxon>
        <taxon>Mollusca</taxon>
        <taxon>Bivalvia</taxon>
        <taxon>Autobranchia</taxon>
        <taxon>Pteriomorphia</taxon>
        <taxon>Pterioida</taxon>
        <taxon>Pterioidea</taxon>
        <taxon>Pteriidae</taxon>
        <taxon>Pinctada</taxon>
    </lineage>
</organism>
<evidence type="ECO:0000313" key="14">
    <source>
        <dbReference type="EMBL" id="KAK3101754.1"/>
    </source>
</evidence>
<dbReference type="PANTHER" id="PTHR46105">
    <property type="entry name" value="AGAP004733-PA"/>
    <property type="match status" value="1"/>
</dbReference>
<keyword evidence="16" id="KW-1185">Reference proteome</keyword>
<dbReference type="GO" id="GO:0005634">
    <property type="term" value="C:nucleus"/>
    <property type="evidence" value="ECO:0007669"/>
    <property type="project" value="UniProtKB-SubCell"/>
</dbReference>
<dbReference type="Proteomes" id="UP001186944">
    <property type="component" value="Unassembled WGS sequence"/>
</dbReference>
<dbReference type="PANTHER" id="PTHR46105:SF5">
    <property type="entry name" value="ZINC FINGER AND BTB DOMAIN-CONTAINING PROTEIN 44 ISOFORM X1"/>
    <property type="match status" value="1"/>
</dbReference>
<keyword evidence="4 10" id="KW-0863">Zinc-finger</keyword>
<dbReference type="SUPFAM" id="SSF57667">
    <property type="entry name" value="beta-beta-alpha zinc fingers"/>
    <property type="match status" value="1"/>
</dbReference>
<dbReference type="GO" id="GO:0008270">
    <property type="term" value="F:zinc ion binding"/>
    <property type="evidence" value="ECO:0007669"/>
    <property type="project" value="UniProtKB-KW"/>
</dbReference>
<keyword evidence="9" id="KW-0539">Nucleus</keyword>
<dbReference type="GO" id="GO:0000978">
    <property type="term" value="F:RNA polymerase II cis-regulatory region sequence-specific DNA binding"/>
    <property type="evidence" value="ECO:0007669"/>
    <property type="project" value="TreeGrafter"/>
</dbReference>
<evidence type="ECO:0000256" key="8">
    <source>
        <dbReference type="ARBA" id="ARBA00023163"/>
    </source>
</evidence>
<dbReference type="SUPFAM" id="SSF54695">
    <property type="entry name" value="POZ domain"/>
    <property type="match status" value="1"/>
</dbReference>
<evidence type="ECO:0000256" key="5">
    <source>
        <dbReference type="ARBA" id="ARBA00022833"/>
    </source>
</evidence>
<dbReference type="InterPro" id="IPR036236">
    <property type="entry name" value="Znf_C2H2_sf"/>
</dbReference>
<dbReference type="EMBL" id="VSWD01000005">
    <property type="protein sequence ID" value="KAK3101754.1"/>
    <property type="molecule type" value="Genomic_DNA"/>
</dbReference>
<dbReference type="EMBL" id="VSWD01000005">
    <property type="protein sequence ID" value="KAK3103920.1"/>
    <property type="molecule type" value="Genomic_DNA"/>
</dbReference>
<comment type="caution">
    <text evidence="14">The sequence shown here is derived from an EMBL/GenBank/DDBJ whole genome shotgun (WGS) entry which is preliminary data.</text>
</comment>
<dbReference type="GO" id="GO:0000981">
    <property type="term" value="F:DNA-binding transcription factor activity, RNA polymerase II-specific"/>
    <property type="evidence" value="ECO:0007669"/>
    <property type="project" value="TreeGrafter"/>
</dbReference>
<dbReference type="InterPro" id="IPR011333">
    <property type="entry name" value="SKP1/BTB/POZ_sf"/>
</dbReference>
<feature type="domain" description="C2H2-type" evidence="13">
    <location>
        <begin position="382"/>
        <end position="409"/>
    </location>
</feature>
<evidence type="ECO:0000259" key="12">
    <source>
        <dbReference type="PROSITE" id="PS50097"/>
    </source>
</evidence>
<feature type="domain" description="C2H2-type" evidence="13">
    <location>
        <begin position="325"/>
        <end position="352"/>
    </location>
</feature>
<keyword evidence="5" id="KW-0862">Zinc</keyword>
<evidence type="ECO:0000313" key="15">
    <source>
        <dbReference type="EMBL" id="KAK3103920.1"/>
    </source>
</evidence>
<feature type="region of interest" description="Disordered" evidence="11">
    <location>
        <begin position="453"/>
        <end position="500"/>
    </location>
</feature>
<dbReference type="Gene3D" id="3.30.710.10">
    <property type="entry name" value="Potassium Channel Kv1.1, Chain A"/>
    <property type="match status" value="1"/>
</dbReference>
<dbReference type="InterPro" id="IPR000210">
    <property type="entry name" value="BTB/POZ_dom"/>
</dbReference>
<keyword evidence="6" id="KW-0805">Transcription regulation</keyword>
<feature type="compositionally biased region" description="Acidic residues" evidence="11">
    <location>
        <begin position="453"/>
        <end position="468"/>
    </location>
</feature>
<feature type="compositionally biased region" description="Basic and acidic residues" evidence="11">
    <location>
        <begin position="472"/>
        <end position="500"/>
    </location>
</feature>
<evidence type="ECO:0000256" key="6">
    <source>
        <dbReference type="ARBA" id="ARBA00023015"/>
    </source>
</evidence>
<feature type="region of interest" description="Disordered" evidence="11">
    <location>
        <begin position="256"/>
        <end position="298"/>
    </location>
</feature>
<evidence type="ECO:0000256" key="10">
    <source>
        <dbReference type="PROSITE-ProRule" id="PRU00042"/>
    </source>
</evidence>
<dbReference type="Pfam" id="PF00096">
    <property type="entry name" value="zf-C2H2"/>
    <property type="match status" value="2"/>
</dbReference>
<sequence length="500" mass="55736">MASAPLSMVYQSEQQIPRLTQSLKDFYRSEDFCDVTLVVGSKRIHAHKVILASFSPFFYQSLKIQGSYHTELPCDQFDENVLKSLVDFCYLGSITVDSVSASQMLSAAITLQIKEVEKLCLTFLRAHQSFVCEISSDVASSRPEQASESSHRVESSGRFSPHRSPNVSTSGRPLSETSSADNTDPEITIKQEQHESGNESDSSFLRRHSSDSSPVSPFRKFPIMTSQGVNVVDVTQMSPTFMGPLYPRPILFPRPTPPQLQLYHPRVPLPSSESESPALQSPEQGKSLKGDLTQKHSSPSLDIVSQSLQAAELPSPVDISPSDPYSCPICKQRYGSSQALLLHMMLHDHVQNPTPTVKKSRKSHTPQKKEKIVIEEDSNGSFSCETCGKSFKDAQSLKFHRYNHVLRHPCNICGKRFSRCWNLQRHKKSHFKMGNWPSASLGAPYQEGKDIENMEEGMDNPGEDEDVSVEALDLRDGDRSRENISPKDNDTDVPAHKAGL</sequence>
<dbReference type="SMART" id="SM00225">
    <property type="entry name" value="BTB"/>
    <property type="match status" value="1"/>
</dbReference>
<evidence type="ECO:0000256" key="11">
    <source>
        <dbReference type="SAM" id="MobiDB-lite"/>
    </source>
</evidence>